<feature type="compositionally biased region" description="Low complexity" evidence="1">
    <location>
        <begin position="49"/>
        <end position="70"/>
    </location>
</feature>
<dbReference type="InterPro" id="IPR050600">
    <property type="entry name" value="SETD3_SETD6_MTase"/>
</dbReference>
<evidence type="ECO:0000313" key="4">
    <source>
        <dbReference type="EMBL" id="CAE0456628.1"/>
    </source>
</evidence>
<dbReference type="SUPFAM" id="SSF82199">
    <property type="entry name" value="SET domain"/>
    <property type="match status" value="1"/>
</dbReference>
<organism evidence="4">
    <name type="scientific">Chaetoceros debilis</name>
    <dbReference type="NCBI Taxonomy" id="122233"/>
    <lineage>
        <taxon>Eukaryota</taxon>
        <taxon>Sar</taxon>
        <taxon>Stramenopiles</taxon>
        <taxon>Ochrophyta</taxon>
        <taxon>Bacillariophyta</taxon>
        <taxon>Coscinodiscophyceae</taxon>
        <taxon>Chaetocerotophycidae</taxon>
        <taxon>Chaetocerotales</taxon>
        <taxon>Chaetocerotaceae</taxon>
        <taxon>Chaetoceros</taxon>
    </lineage>
</organism>
<keyword evidence="2" id="KW-0732">Signal</keyword>
<dbReference type="PROSITE" id="PS50280">
    <property type="entry name" value="SET"/>
    <property type="match status" value="1"/>
</dbReference>
<sequence length="439" mass="47876">MKVAFVTFLLTVASASAFIIAPKQLSGPPSTKTWSLNAKKDKKKKKKGSSSTTSGLKGFGSTTKSSSTSTIDVPIDRSKEAMDLYSYLENNGAGSSLKRVALGFFPMTPDDKEFKLRGVVALKKIEKGDVIIEIPYEAAYNLGKESSDPTLPGITVLQEYCRWISGTKPSEAAKRDLGPYLSMLPPFRSDDVMGSTDFFSGEALDMFQSPQIKEETLARRDKVLARFERDVSPMMQIGKDNYKWKDGEDITEEHLRWAVWIVTSRVLTVQGSAESGDSFRLMIPLIDMCNHDRDSPHILSGRAVPGGTLKVLAGKTVTAGEQINIVYGGGVSGNDRFIQDYGFLDSFCNGQADAITAKILMGKGRIVEGAAAKHGRPMLMPEDEREKALATFDSTTLEEDLGLMHTSGSTMEGDCRTALEFRIGVKKALKKLGHGLTLA</sequence>
<dbReference type="InterPro" id="IPR046341">
    <property type="entry name" value="SET_dom_sf"/>
</dbReference>
<dbReference type="CDD" id="cd10527">
    <property type="entry name" value="SET_LSMT"/>
    <property type="match status" value="1"/>
</dbReference>
<dbReference type="Pfam" id="PF00856">
    <property type="entry name" value="SET"/>
    <property type="match status" value="1"/>
</dbReference>
<dbReference type="PANTHER" id="PTHR13271">
    <property type="entry name" value="UNCHARACTERIZED PUTATIVE METHYLTRANSFERASE"/>
    <property type="match status" value="1"/>
</dbReference>
<dbReference type="InterPro" id="IPR001214">
    <property type="entry name" value="SET_dom"/>
</dbReference>
<feature type="signal peptide" evidence="2">
    <location>
        <begin position="1"/>
        <end position="17"/>
    </location>
</feature>
<gene>
    <name evidence="4" type="ORF">CDEB00056_LOCUS1469</name>
</gene>
<name>A0A7S3V4T2_9STRA</name>
<dbReference type="GO" id="GO:0016279">
    <property type="term" value="F:protein-lysine N-methyltransferase activity"/>
    <property type="evidence" value="ECO:0007669"/>
    <property type="project" value="TreeGrafter"/>
</dbReference>
<evidence type="ECO:0000256" key="2">
    <source>
        <dbReference type="SAM" id="SignalP"/>
    </source>
</evidence>
<feature type="chain" id="PRO_5030873500" description="SET domain-containing protein" evidence="2">
    <location>
        <begin position="18"/>
        <end position="439"/>
    </location>
</feature>
<dbReference type="EMBL" id="HBIO01002032">
    <property type="protein sequence ID" value="CAE0456628.1"/>
    <property type="molecule type" value="Transcribed_RNA"/>
</dbReference>
<reference evidence="4" key="1">
    <citation type="submission" date="2021-01" db="EMBL/GenBank/DDBJ databases">
        <authorList>
            <person name="Corre E."/>
            <person name="Pelletier E."/>
            <person name="Niang G."/>
            <person name="Scheremetjew M."/>
            <person name="Finn R."/>
            <person name="Kale V."/>
            <person name="Holt S."/>
            <person name="Cochrane G."/>
            <person name="Meng A."/>
            <person name="Brown T."/>
            <person name="Cohen L."/>
        </authorList>
    </citation>
    <scope>NUCLEOTIDE SEQUENCE</scope>
    <source>
        <strain evidence="4">MM31A-1</strain>
    </source>
</reference>
<proteinExistence type="predicted"/>
<feature type="compositionally biased region" description="Polar residues" evidence="1">
    <location>
        <begin position="27"/>
        <end position="36"/>
    </location>
</feature>
<dbReference type="AlphaFoldDB" id="A0A7S3V4T2"/>
<evidence type="ECO:0000259" key="3">
    <source>
        <dbReference type="PROSITE" id="PS50280"/>
    </source>
</evidence>
<feature type="domain" description="SET" evidence="3">
    <location>
        <begin position="98"/>
        <end position="328"/>
    </location>
</feature>
<dbReference type="Gene3D" id="3.90.1410.10">
    <property type="entry name" value="set domain protein methyltransferase, domain 1"/>
    <property type="match status" value="1"/>
</dbReference>
<evidence type="ECO:0000256" key="1">
    <source>
        <dbReference type="SAM" id="MobiDB-lite"/>
    </source>
</evidence>
<feature type="region of interest" description="Disordered" evidence="1">
    <location>
        <begin position="26"/>
        <end position="71"/>
    </location>
</feature>
<protein>
    <recommendedName>
        <fullName evidence="3">SET domain-containing protein</fullName>
    </recommendedName>
</protein>
<accession>A0A7S3V4T2</accession>